<evidence type="ECO:0000313" key="1">
    <source>
        <dbReference type="EMBL" id="AYV84149.1"/>
    </source>
</evidence>
<gene>
    <name evidence="1" type="ORF">Hyperionvirus18_25</name>
</gene>
<dbReference type="EMBL" id="MK072400">
    <property type="protein sequence ID" value="AYV84149.1"/>
    <property type="molecule type" value="Genomic_DNA"/>
</dbReference>
<reference evidence="1" key="1">
    <citation type="submission" date="2018-10" db="EMBL/GenBank/DDBJ databases">
        <title>Hidden diversity of soil giant viruses.</title>
        <authorList>
            <person name="Schulz F."/>
            <person name="Alteio L."/>
            <person name="Goudeau D."/>
            <person name="Ryan E.M."/>
            <person name="Malmstrom R.R."/>
            <person name="Blanchard J."/>
            <person name="Woyke T."/>
        </authorList>
    </citation>
    <scope>NUCLEOTIDE SEQUENCE</scope>
    <source>
        <strain evidence="1">HYV1</strain>
    </source>
</reference>
<organism evidence="1">
    <name type="scientific">Hyperionvirus sp</name>
    <dbReference type="NCBI Taxonomy" id="2487770"/>
    <lineage>
        <taxon>Viruses</taxon>
        <taxon>Varidnaviria</taxon>
        <taxon>Bamfordvirae</taxon>
        <taxon>Nucleocytoviricota</taxon>
        <taxon>Megaviricetes</taxon>
        <taxon>Imitervirales</taxon>
        <taxon>Mimiviridae</taxon>
        <taxon>Klosneuvirinae</taxon>
    </lineage>
</organism>
<sequence>MANPAINQQINIAISKPLDRFGLPETKFNVTVDHNTLLFDISMRNYIIDGISEYYIIDPSPKNIILATYSNNYYFAWFAITDEFTKRTMIEKNQYISYNKTTENYSILRTYTLADSDNINYIMRISDPFYFTEAILDNYDSSRRAYFRLISSDMLQITSPTVDNVAVSKMDQILLGTLILYNRNQQQ</sequence>
<protein>
    <submittedName>
        <fullName evidence="1">Uncharacterized protein</fullName>
    </submittedName>
</protein>
<name>A0A3G5AFJ4_9VIRU</name>
<accession>A0A3G5AFJ4</accession>
<proteinExistence type="predicted"/>